<evidence type="ECO:0000313" key="2">
    <source>
        <dbReference type="EMBL" id="MEF3367003.1"/>
    </source>
</evidence>
<protein>
    <submittedName>
        <fullName evidence="2">Cysteine rich repeat-containing protein</fullName>
    </submittedName>
</protein>
<dbReference type="Proteomes" id="UP001350748">
    <property type="component" value="Unassembled WGS sequence"/>
</dbReference>
<organism evidence="2 3">
    <name type="scientific">Methylocystis borbori</name>
    <dbReference type="NCBI Taxonomy" id="3118750"/>
    <lineage>
        <taxon>Bacteria</taxon>
        <taxon>Pseudomonadati</taxon>
        <taxon>Pseudomonadota</taxon>
        <taxon>Alphaproteobacteria</taxon>
        <taxon>Hyphomicrobiales</taxon>
        <taxon>Methylocystaceae</taxon>
        <taxon>Methylocystis</taxon>
    </lineage>
</organism>
<keyword evidence="1" id="KW-0732">Signal</keyword>
<comment type="caution">
    <text evidence="2">The sequence shown here is derived from an EMBL/GenBank/DDBJ whole genome shotgun (WGS) entry which is preliminary data.</text>
</comment>
<feature type="signal peptide" evidence="1">
    <location>
        <begin position="1"/>
        <end position="22"/>
    </location>
</feature>
<dbReference type="RefSeq" id="WP_332082032.1">
    <property type="nucleotide sequence ID" value="NZ_JAZHYN010000029.1"/>
</dbReference>
<name>A0ABU7XHY7_9HYPH</name>
<dbReference type="EMBL" id="JAZHYN010000029">
    <property type="protein sequence ID" value="MEF3367003.1"/>
    <property type="molecule type" value="Genomic_DNA"/>
</dbReference>
<feature type="chain" id="PRO_5045530610" evidence="1">
    <location>
        <begin position="23"/>
        <end position="78"/>
    </location>
</feature>
<evidence type="ECO:0000313" key="3">
    <source>
        <dbReference type="Proteomes" id="UP001350748"/>
    </source>
</evidence>
<accession>A0ABU7XHY7</accession>
<proteinExistence type="predicted"/>
<evidence type="ECO:0000256" key="1">
    <source>
        <dbReference type="SAM" id="SignalP"/>
    </source>
</evidence>
<sequence length="78" mass="8165">MRRFLSLALIATYCLGVAPAGAAPGGQIPDEVKEKCKSDYGKLCSGVMPGGGRILACFQAHIDEVTPDCRAALAKIKN</sequence>
<gene>
    <name evidence="2" type="ORF">V3H18_10705</name>
</gene>
<keyword evidence="3" id="KW-1185">Reference proteome</keyword>
<reference evidence="2 3" key="1">
    <citation type="submission" date="2024-02" db="EMBL/GenBank/DDBJ databases">
        <authorList>
            <person name="Grouzdev D."/>
        </authorList>
    </citation>
    <scope>NUCLEOTIDE SEQUENCE [LARGE SCALE GENOMIC DNA]</scope>
    <source>
        <strain evidence="2 3">9N</strain>
    </source>
</reference>